<evidence type="ECO:0000256" key="8">
    <source>
        <dbReference type="ARBA" id="ARBA00053466"/>
    </source>
</evidence>
<dbReference type="InParanoid" id="R4GCH8"/>
<evidence type="ECO:0000256" key="4">
    <source>
        <dbReference type="ARBA" id="ARBA00022490"/>
    </source>
</evidence>
<reference evidence="10" key="2">
    <citation type="submission" date="2025-08" db="UniProtKB">
        <authorList>
            <consortium name="Ensembl"/>
        </authorList>
    </citation>
    <scope>IDENTIFICATION</scope>
</reference>
<comment type="subcellular location">
    <subcellularLocation>
        <location evidence="2">Cytoplasm</location>
    </subcellularLocation>
    <subcellularLocation>
        <location evidence="1">Nucleus</location>
    </subcellularLocation>
</comment>
<evidence type="ECO:0000256" key="5">
    <source>
        <dbReference type="ARBA" id="ARBA00022553"/>
    </source>
</evidence>
<evidence type="ECO:0000256" key="6">
    <source>
        <dbReference type="ARBA" id="ARBA00022758"/>
    </source>
</evidence>
<dbReference type="GO" id="GO:0075523">
    <property type="term" value="P:viral translational frameshifting"/>
    <property type="evidence" value="ECO:0007669"/>
    <property type="project" value="UniProtKB-KW"/>
</dbReference>
<dbReference type="InterPro" id="IPR016181">
    <property type="entry name" value="Acyl_CoA_acyltransferase"/>
</dbReference>
<dbReference type="Bgee" id="ENSACAG00000029286">
    <property type="expression patterns" value="Expressed in brain and 2 other cell types or tissues"/>
</dbReference>
<dbReference type="Pfam" id="PF02100">
    <property type="entry name" value="ODC_AZ"/>
    <property type="match status" value="1"/>
</dbReference>
<dbReference type="GO" id="GO:0008073">
    <property type="term" value="F:ornithine decarboxylase inhibitor activity"/>
    <property type="evidence" value="ECO:0000318"/>
    <property type="project" value="GO_Central"/>
</dbReference>
<dbReference type="Ensembl" id="ENSACAT00000030465.2">
    <property type="protein sequence ID" value="ENSACAP00000023044.1"/>
    <property type="gene ID" value="ENSACAG00000029286.2"/>
</dbReference>
<dbReference type="GO" id="GO:0005737">
    <property type="term" value="C:cytoplasm"/>
    <property type="evidence" value="ECO:0000318"/>
    <property type="project" value="GO_Central"/>
</dbReference>
<evidence type="ECO:0000256" key="9">
    <source>
        <dbReference type="ARBA" id="ARBA00071308"/>
    </source>
</evidence>
<dbReference type="eggNOG" id="KOG4387">
    <property type="taxonomic scope" value="Eukaryota"/>
</dbReference>
<proteinExistence type="inferred from homology"/>
<dbReference type="PANTHER" id="PTHR10279">
    <property type="entry name" value="ORNITHINE DECARBOXYLASE ANTIZYME"/>
    <property type="match status" value="1"/>
</dbReference>
<keyword evidence="4" id="KW-0963">Cytoplasm</keyword>
<keyword evidence="11" id="KW-1185">Reference proteome</keyword>
<dbReference type="GO" id="GO:0005634">
    <property type="term" value="C:nucleus"/>
    <property type="evidence" value="ECO:0000318"/>
    <property type="project" value="GO_Central"/>
</dbReference>
<comment type="similarity">
    <text evidence="3">Belongs to the ODC antizyme family.</text>
</comment>
<evidence type="ECO:0000256" key="1">
    <source>
        <dbReference type="ARBA" id="ARBA00004123"/>
    </source>
</evidence>
<reference evidence="10" key="1">
    <citation type="submission" date="2009-12" db="EMBL/GenBank/DDBJ databases">
        <title>The Genome Sequence of Anolis carolinensis (Green Anole Lizard).</title>
        <authorList>
            <consortium name="The Genome Sequencing Platform"/>
            <person name="Di Palma F."/>
            <person name="Alfoldi J."/>
            <person name="Heiman D."/>
            <person name="Young S."/>
            <person name="Grabherr M."/>
            <person name="Johnson J."/>
            <person name="Lander E.S."/>
            <person name="Lindblad-Toh K."/>
        </authorList>
    </citation>
    <scope>NUCLEOTIDE SEQUENCE [LARGE SCALE GENOMIC DNA]</scope>
    <source>
        <strain evidence="10">JBL SC #1</strain>
    </source>
</reference>
<keyword evidence="5" id="KW-0597">Phosphoprotein</keyword>
<reference evidence="10" key="3">
    <citation type="submission" date="2025-09" db="UniProtKB">
        <authorList>
            <consortium name="Ensembl"/>
        </authorList>
    </citation>
    <scope>IDENTIFICATION</scope>
</reference>
<dbReference type="STRING" id="28377.ENSACAP00000023044"/>
<gene>
    <name evidence="10" type="primary">oaz3</name>
</gene>
<name>R4GCH8_ANOCA</name>
<accession>R4GCH8</accession>
<evidence type="ECO:0000256" key="7">
    <source>
        <dbReference type="ARBA" id="ARBA00023242"/>
    </source>
</evidence>
<evidence type="ECO:0000256" key="2">
    <source>
        <dbReference type="ARBA" id="ARBA00004496"/>
    </source>
</evidence>
<sequence>VVGPVTACSAPEFEGGCPDRRRTNEGDGRTLKEVYKAGNLTVFASDCQSLAQQPVQLDFHFARGGQGIAHWHGILRDNAVFLDVPRLVLDFNSRESLAATLEYIEDKTEAERVFVNFSKSRRDRGDLLRTFGFLGFELMRPDDPALPLWEDAVFMVYPMEREVCPEQAEEILKTGLLKDQDEAMLLG</sequence>
<dbReference type="SUPFAM" id="SSF55729">
    <property type="entry name" value="Acyl-CoA N-acyltransferases (Nat)"/>
    <property type="match status" value="1"/>
</dbReference>
<dbReference type="AlphaFoldDB" id="R4GCH8"/>
<dbReference type="HOGENOM" id="CLU_085486_0_0_1"/>
<dbReference type="FunFam" id="3.40.630.60:FF:000002">
    <property type="entry name" value="Ornithine decarboxylase antizyme 3"/>
    <property type="match status" value="1"/>
</dbReference>
<dbReference type="Proteomes" id="UP000001646">
    <property type="component" value="Unplaced"/>
</dbReference>
<evidence type="ECO:0000256" key="3">
    <source>
        <dbReference type="ARBA" id="ARBA00008796"/>
    </source>
</evidence>
<dbReference type="InterPro" id="IPR002993">
    <property type="entry name" value="ODC_AZ"/>
</dbReference>
<dbReference type="InterPro" id="IPR038581">
    <property type="entry name" value="ODC_AZ_sf"/>
</dbReference>
<keyword evidence="7" id="KW-0539">Nucleus</keyword>
<organism evidence="10 11">
    <name type="scientific">Anolis carolinensis</name>
    <name type="common">Green anole</name>
    <name type="synonym">American chameleon</name>
    <dbReference type="NCBI Taxonomy" id="28377"/>
    <lineage>
        <taxon>Eukaryota</taxon>
        <taxon>Metazoa</taxon>
        <taxon>Chordata</taxon>
        <taxon>Craniata</taxon>
        <taxon>Vertebrata</taxon>
        <taxon>Euteleostomi</taxon>
        <taxon>Lepidosauria</taxon>
        <taxon>Squamata</taxon>
        <taxon>Bifurcata</taxon>
        <taxon>Unidentata</taxon>
        <taxon>Episquamata</taxon>
        <taxon>Toxicofera</taxon>
        <taxon>Iguania</taxon>
        <taxon>Dactyloidae</taxon>
        <taxon>Anolis</taxon>
    </lineage>
</organism>
<evidence type="ECO:0000313" key="10">
    <source>
        <dbReference type="Ensembl" id="ENSACAP00000023044.1"/>
    </source>
</evidence>
<dbReference type="PANTHER" id="PTHR10279:SF9">
    <property type="entry name" value="ORNITHINE DECARBOXYLASE ANTIZYME 3"/>
    <property type="match status" value="1"/>
</dbReference>
<protein>
    <recommendedName>
        <fullName evidence="9">Ornithine decarboxylase antizyme 3</fullName>
    </recommendedName>
</protein>
<dbReference type="Gene3D" id="3.40.630.60">
    <property type="match status" value="1"/>
</dbReference>
<evidence type="ECO:0000313" key="11">
    <source>
        <dbReference type="Proteomes" id="UP000001646"/>
    </source>
</evidence>
<comment type="function">
    <text evidence="8">Ornithine decarboxylase (ODC) antizyme protein that negatively regulates ODC activity and intracellular polyamine biosynthesis and uptake in response to increased intracellular polyamine levels. Binds to ODC monomers, inhibiting the assembly of the functional ODC homodimers. Does not target the ODC monomers for degradation, which allows a protein synthesis-independent restoration of ODC activity. Stabilizes AZIN2 by interfering with its ubiquitination. Involved in the translocation of AZNI2 from ER-Golgi intermediate compartment (ERGIC) to the cytosol. Probably plays a key role in spermatogenesis by regulating the intracellular concentration of polyamines in haploid germ cells.</text>
</comment>
<dbReference type="GeneTree" id="ENSGT00940000161581"/>
<keyword evidence="6" id="KW-0688">Ribosomal frameshifting</keyword>